<dbReference type="Pfam" id="PF07701">
    <property type="entry name" value="HNOBA"/>
    <property type="match status" value="1"/>
</dbReference>
<dbReference type="EMBL" id="CP111024">
    <property type="protein sequence ID" value="WAR24227.1"/>
    <property type="molecule type" value="Genomic_DNA"/>
</dbReference>
<evidence type="ECO:0000256" key="5">
    <source>
        <dbReference type="ARBA" id="ARBA00022741"/>
    </source>
</evidence>
<evidence type="ECO:0000256" key="8">
    <source>
        <dbReference type="ARBA" id="ARBA00023239"/>
    </source>
</evidence>
<evidence type="ECO:0000256" key="6">
    <source>
        <dbReference type="ARBA" id="ARBA00022989"/>
    </source>
</evidence>
<dbReference type="SMART" id="SM00044">
    <property type="entry name" value="CYCc"/>
    <property type="match status" value="1"/>
</dbReference>
<dbReference type="PROSITE" id="PS50125">
    <property type="entry name" value="GUANYLATE_CYCLASE_2"/>
    <property type="match status" value="1"/>
</dbReference>
<keyword evidence="3" id="KW-0812">Transmembrane</keyword>
<evidence type="ECO:0000256" key="1">
    <source>
        <dbReference type="ARBA" id="ARBA00004479"/>
    </source>
</evidence>
<dbReference type="Pfam" id="PF07714">
    <property type="entry name" value="PK_Tyr_Ser-Thr"/>
    <property type="match status" value="1"/>
</dbReference>
<reference evidence="14" key="1">
    <citation type="submission" date="2022-11" db="EMBL/GenBank/DDBJ databases">
        <title>Centuries of genome instability and evolution in soft-shell clam transmissible cancer (bioRxiv).</title>
        <authorList>
            <person name="Hart S.F.M."/>
            <person name="Yonemitsu M.A."/>
            <person name="Giersch R.M."/>
            <person name="Beal B.F."/>
            <person name="Arriagada G."/>
            <person name="Davis B.W."/>
            <person name="Ostrander E.A."/>
            <person name="Goff S.P."/>
            <person name="Metzger M.J."/>
        </authorList>
    </citation>
    <scope>NUCLEOTIDE SEQUENCE</scope>
    <source>
        <strain evidence="14">MELC-2E11</strain>
        <tissue evidence="14">Siphon/mantle</tissue>
    </source>
</reference>
<feature type="domain" description="Protein kinase" evidence="12">
    <location>
        <begin position="269"/>
        <end position="541"/>
    </location>
</feature>
<feature type="compositionally biased region" description="Basic and acidic residues" evidence="10">
    <location>
        <begin position="764"/>
        <end position="783"/>
    </location>
</feature>
<dbReference type="Gene3D" id="6.10.250.780">
    <property type="match status" value="1"/>
</dbReference>
<keyword evidence="15" id="KW-1185">Reference proteome</keyword>
<dbReference type="Proteomes" id="UP001164746">
    <property type="component" value="Chromosome 13"/>
</dbReference>
<dbReference type="PANTHER" id="PTHR11920">
    <property type="entry name" value="GUANYLYL CYCLASE"/>
    <property type="match status" value="1"/>
</dbReference>
<dbReference type="InterPro" id="IPR011645">
    <property type="entry name" value="HNOB_dom_associated"/>
</dbReference>
<evidence type="ECO:0000259" key="12">
    <source>
        <dbReference type="PROSITE" id="PS50011"/>
    </source>
</evidence>
<dbReference type="Gene3D" id="3.30.70.1230">
    <property type="entry name" value="Nucleotide cyclase"/>
    <property type="match status" value="1"/>
</dbReference>
<keyword evidence="5" id="KW-0547">Nucleotide-binding</keyword>
<dbReference type="PROSITE" id="PS50011">
    <property type="entry name" value="PROTEIN_KINASE_DOM"/>
    <property type="match status" value="1"/>
</dbReference>
<evidence type="ECO:0000313" key="15">
    <source>
        <dbReference type="Proteomes" id="UP001164746"/>
    </source>
</evidence>
<evidence type="ECO:0000256" key="11">
    <source>
        <dbReference type="SAM" id="SignalP"/>
    </source>
</evidence>
<feature type="region of interest" description="Disordered" evidence="10">
    <location>
        <begin position="747"/>
        <end position="793"/>
    </location>
</feature>
<evidence type="ECO:0000313" key="14">
    <source>
        <dbReference type="EMBL" id="WAR24227.1"/>
    </source>
</evidence>
<dbReference type="InterPro" id="IPR011009">
    <property type="entry name" value="Kinase-like_dom_sf"/>
</dbReference>
<keyword evidence="4 11" id="KW-0732">Signal</keyword>
<organism evidence="14 15">
    <name type="scientific">Mya arenaria</name>
    <name type="common">Soft-shell clam</name>
    <dbReference type="NCBI Taxonomy" id="6604"/>
    <lineage>
        <taxon>Eukaryota</taxon>
        <taxon>Metazoa</taxon>
        <taxon>Spiralia</taxon>
        <taxon>Lophotrochozoa</taxon>
        <taxon>Mollusca</taxon>
        <taxon>Bivalvia</taxon>
        <taxon>Autobranchia</taxon>
        <taxon>Heteroconchia</taxon>
        <taxon>Euheterodonta</taxon>
        <taxon>Imparidentia</taxon>
        <taxon>Neoheterodontei</taxon>
        <taxon>Myida</taxon>
        <taxon>Myoidea</taxon>
        <taxon>Myidae</taxon>
        <taxon>Mya</taxon>
    </lineage>
</organism>
<gene>
    <name evidence="14" type="ORF">MAR_037896</name>
</gene>
<protein>
    <recommendedName>
        <fullName evidence="2">guanylate cyclase</fullName>
        <ecNumber evidence="2">4.6.1.2</ecNumber>
    </recommendedName>
</protein>
<feature type="domain" description="Guanylate cyclase" evidence="13">
    <location>
        <begin position="569"/>
        <end position="653"/>
    </location>
</feature>
<dbReference type="InterPro" id="IPR029787">
    <property type="entry name" value="Nucleotide_cyclase"/>
</dbReference>
<dbReference type="EC" id="4.6.1.2" evidence="2"/>
<comment type="subcellular location">
    <subcellularLocation>
        <location evidence="1">Membrane</location>
        <topology evidence="1">Single-pass type I membrane protein</topology>
    </subcellularLocation>
</comment>
<proteinExistence type="predicted"/>
<dbReference type="CDD" id="cd07302">
    <property type="entry name" value="CHD"/>
    <property type="match status" value="1"/>
</dbReference>
<sequence>MANYNNCCFVGIILAIAVNVADGWHAFDNTEYHCWDLTASATNPVPVSCEGFELRWVSIPGETIRAQDEFSLTFEFIVNDAFYTFAVNNGYFDGIGSVTTATEAKTWCETTVCPEAKDATKTNCCIWHVNVHSCPLADTTNGLVNTGNWTCHVAGLYQTGVTSLIAHFRIAGIQMALETKTKVTPRAECGNGDCESDEGEDCESCPKDCGKCPLKAWQIGLIAAFSFMAYFQIQKRKLLWDESWIVPLEDIKEDEGMHGGFGSMLGSTMDLSTTASDGTRSMAVSAAKRQVFVKTAMLRGRTVAVRHVRKKEFTLTKKVRLDVRAVRECDNVNLCRFLGASIVAPNIRVLTEYCPKGSLSDVLLNDDIPLNWAFRFSFAADVSRGMQHLHNHHLYHGRLKSNNCVVDDRWTVKITDDEDEFYQGRRARIYIAPEFADVKEFEPTAACDVYAFAIILIEIATRNDPYGLIDQCWDDDPEMRPTFDAIKKTIHRINPSKLSPVDLMMAMMEKYSKHLESIVTDRTQDLVAEKAKTDRLLYSMLPKAVADDLRLGKPIEAKYHNGCTIYFSTAMEVVGLLNKLYITFDEIIDKYNVYKVETIGDAYMVVSGIPLATPYHAREIADMSIDLVAACKVFTIPHMPGEPLKIRVGLHSGYDPTFLAEKAKLEQLEVNQDDNKNSLISMKSPSAKLHATFENMNSFQTEKKSEQVKHFINHTQNTTLQSDMVPNKTSKYTLTDANKDKVSYNISSHLSHSSDTDNCSSETNNRDDCNNKETGHGEEDTKDTPGISVNHREDNTSTVDLYNTADSDCLFTPVEMSVAEPGTSQRKISRISNMTSDSGFTDRSDDVSDVHEIVVRSCSSLQEILDEDDDAAALEDHSING</sequence>
<evidence type="ECO:0000256" key="4">
    <source>
        <dbReference type="ARBA" id="ARBA00022729"/>
    </source>
</evidence>
<keyword evidence="6" id="KW-1133">Transmembrane helix</keyword>
<accession>A0ABY7FRL8</accession>
<name>A0ABY7FRL8_MYAAR</name>
<dbReference type="InterPro" id="IPR050401">
    <property type="entry name" value="Cyclic_nucleotide_synthase"/>
</dbReference>
<dbReference type="SUPFAM" id="SSF55073">
    <property type="entry name" value="Nucleotide cyclase"/>
    <property type="match status" value="1"/>
</dbReference>
<dbReference type="InterPro" id="IPR000719">
    <property type="entry name" value="Prot_kinase_dom"/>
</dbReference>
<keyword evidence="8" id="KW-0456">Lyase</keyword>
<dbReference type="SUPFAM" id="SSF56112">
    <property type="entry name" value="Protein kinase-like (PK-like)"/>
    <property type="match status" value="1"/>
</dbReference>
<evidence type="ECO:0000256" key="2">
    <source>
        <dbReference type="ARBA" id="ARBA00012202"/>
    </source>
</evidence>
<dbReference type="Gene3D" id="1.10.510.10">
    <property type="entry name" value="Transferase(Phosphotransferase) domain 1"/>
    <property type="match status" value="1"/>
</dbReference>
<keyword evidence="7" id="KW-0472">Membrane</keyword>
<evidence type="ECO:0000256" key="9">
    <source>
        <dbReference type="ARBA" id="ARBA00023293"/>
    </source>
</evidence>
<keyword evidence="9" id="KW-0141">cGMP biosynthesis</keyword>
<evidence type="ECO:0000256" key="7">
    <source>
        <dbReference type="ARBA" id="ARBA00023136"/>
    </source>
</evidence>
<dbReference type="PANTHER" id="PTHR11920:SF507">
    <property type="entry name" value="GUANYLATE CYCLASE"/>
    <property type="match status" value="1"/>
</dbReference>
<evidence type="ECO:0000259" key="13">
    <source>
        <dbReference type="PROSITE" id="PS50125"/>
    </source>
</evidence>
<feature type="signal peptide" evidence="11">
    <location>
        <begin position="1"/>
        <end position="23"/>
    </location>
</feature>
<evidence type="ECO:0000256" key="3">
    <source>
        <dbReference type="ARBA" id="ARBA00022692"/>
    </source>
</evidence>
<dbReference type="Pfam" id="PF00211">
    <property type="entry name" value="Guanylate_cyc"/>
    <property type="match status" value="1"/>
</dbReference>
<dbReference type="InterPro" id="IPR001054">
    <property type="entry name" value="A/G_cyclase"/>
</dbReference>
<evidence type="ECO:0000256" key="10">
    <source>
        <dbReference type="SAM" id="MobiDB-lite"/>
    </source>
</evidence>
<feature type="chain" id="PRO_5046880440" description="guanylate cyclase" evidence="11">
    <location>
        <begin position="24"/>
        <end position="881"/>
    </location>
</feature>
<dbReference type="InterPro" id="IPR001245">
    <property type="entry name" value="Ser-Thr/Tyr_kinase_cat_dom"/>
</dbReference>